<sequence length="95" mass="10085">MWAIAVCRGRDDPLLDIAVAGSTALSHPAANACDDESEVECTERGSSIGSMLDDGKQYYRSEVGSSTSRWRIPGESHTVANALVARDKDSDGVAQ</sequence>
<gene>
    <name evidence="1" type="primary">Acey_s0002.g611</name>
    <name evidence="1" type="ORF">Y032_0002g611</name>
</gene>
<comment type="caution">
    <text evidence="1">The sequence shown here is derived from an EMBL/GenBank/DDBJ whole genome shotgun (WGS) entry which is preliminary data.</text>
</comment>
<dbReference type="EMBL" id="JARK01001338">
    <property type="protein sequence ID" value="EYC33118.1"/>
    <property type="molecule type" value="Genomic_DNA"/>
</dbReference>
<evidence type="ECO:0000313" key="1">
    <source>
        <dbReference type="EMBL" id="EYC33118.1"/>
    </source>
</evidence>
<evidence type="ECO:0000313" key="2">
    <source>
        <dbReference type="Proteomes" id="UP000024635"/>
    </source>
</evidence>
<accession>A0A016W2C0</accession>
<dbReference type="Proteomes" id="UP000024635">
    <property type="component" value="Unassembled WGS sequence"/>
</dbReference>
<dbReference type="AlphaFoldDB" id="A0A016W2C0"/>
<keyword evidence="2" id="KW-1185">Reference proteome</keyword>
<reference evidence="2" key="1">
    <citation type="journal article" date="2015" name="Nat. Genet.">
        <title>The genome and transcriptome of the zoonotic hookworm Ancylostoma ceylanicum identify infection-specific gene families.</title>
        <authorList>
            <person name="Schwarz E.M."/>
            <person name="Hu Y."/>
            <person name="Antoshechkin I."/>
            <person name="Miller M.M."/>
            <person name="Sternberg P.W."/>
            <person name="Aroian R.V."/>
        </authorList>
    </citation>
    <scope>NUCLEOTIDE SEQUENCE</scope>
    <source>
        <strain evidence="2">HY135</strain>
    </source>
</reference>
<protein>
    <submittedName>
        <fullName evidence="1">Uncharacterized protein</fullName>
    </submittedName>
</protein>
<organism evidence="1 2">
    <name type="scientific">Ancylostoma ceylanicum</name>
    <dbReference type="NCBI Taxonomy" id="53326"/>
    <lineage>
        <taxon>Eukaryota</taxon>
        <taxon>Metazoa</taxon>
        <taxon>Ecdysozoa</taxon>
        <taxon>Nematoda</taxon>
        <taxon>Chromadorea</taxon>
        <taxon>Rhabditida</taxon>
        <taxon>Rhabditina</taxon>
        <taxon>Rhabditomorpha</taxon>
        <taxon>Strongyloidea</taxon>
        <taxon>Ancylostomatidae</taxon>
        <taxon>Ancylostomatinae</taxon>
        <taxon>Ancylostoma</taxon>
    </lineage>
</organism>
<name>A0A016W2C0_9BILA</name>
<proteinExistence type="predicted"/>